<evidence type="ECO:0000313" key="2">
    <source>
        <dbReference type="Proteomes" id="UP000682111"/>
    </source>
</evidence>
<organism evidence="1 2">
    <name type="scientific">Robertmurraya siralis</name>
    <dbReference type="NCBI Taxonomy" id="77777"/>
    <lineage>
        <taxon>Bacteria</taxon>
        <taxon>Bacillati</taxon>
        <taxon>Bacillota</taxon>
        <taxon>Bacilli</taxon>
        <taxon>Bacillales</taxon>
        <taxon>Bacillaceae</taxon>
        <taxon>Robertmurraya</taxon>
    </lineage>
</organism>
<dbReference type="AlphaFoldDB" id="A0A920BUK5"/>
<accession>A0A920BUK5</accession>
<dbReference type="Proteomes" id="UP000682111">
    <property type="component" value="Unassembled WGS sequence"/>
</dbReference>
<dbReference type="GO" id="GO:0034194">
    <property type="term" value="P:D-galactonate catabolic process"/>
    <property type="evidence" value="ECO:0007669"/>
    <property type="project" value="InterPro"/>
</dbReference>
<name>A0A920BUK5_9BACI</name>
<comment type="caution">
    <text evidence="1">The sequence shown here is derived from an EMBL/GenBank/DDBJ whole genome shotgun (WGS) entry which is preliminary data.</text>
</comment>
<dbReference type="Pfam" id="PF05035">
    <property type="entry name" value="DGOK"/>
    <property type="match status" value="1"/>
</dbReference>
<dbReference type="InterPro" id="IPR043129">
    <property type="entry name" value="ATPase_NBD"/>
</dbReference>
<keyword evidence="2" id="KW-1185">Reference proteome</keyword>
<dbReference type="InterPro" id="IPR042257">
    <property type="entry name" value="DGOK_C"/>
</dbReference>
<sequence length="336" mass="37818">MNVLLIDSGTTNSRIRLFNKNENKVIDIEKIRIGVRNTAIEGHNGNLINQLKAGIQRILENNQLVPSDINYIIASGMITSNLGVYEIPHITCPASLEDFVNHSKVSHLKEFFNIPCVFVPGMKNKVSTEVGNAFDSINQFDIMRGEEVETFGLLKQIDVQGKGIMLLPGSHTKFVVVDENKTLTSCLSTLGGEILLAMQKETILSDALSQDLINCIDEKMLEQGFTASKQFGLTRSFYHIRLLQLFSSLDANQRANYFVGSVIYEDIQALLKSIDRFEKMEWIIVGGTNPLRKVFTHLLKCLDYDWKIIEATNEQVEYSLVYGAQEIGSRSIRTFT</sequence>
<dbReference type="CDD" id="cd24012">
    <property type="entry name" value="ASKHA_NBD_KDGal-kinase"/>
    <property type="match status" value="1"/>
</dbReference>
<dbReference type="InterPro" id="IPR007729">
    <property type="entry name" value="DGOK"/>
</dbReference>
<dbReference type="EMBL" id="BORC01000006">
    <property type="protein sequence ID" value="GIN63350.1"/>
    <property type="molecule type" value="Genomic_DNA"/>
</dbReference>
<dbReference type="SUPFAM" id="SSF53067">
    <property type="entry name" value="Actin-like ATPase domain"/>
    <property type="match status" value="1"/>
</dbReference>
<evidence type="ECO:0008006" key="3">
    <source>
        <dbReference type="Google" id="ProtNLM"/>
    </source>
</evidence>
<dbReference type="Gene3D" id="3.30.420.310">
    <property type="entry name" value="2-keto-3-deoxy-galactonokinase, C-terminal domain"/>
    <property type="match status" value="1"/>
</dbReference>
<dbReference type="InterPro" id="IPR042258">
    <property type="entry name" value="DGOK_N"/>
</dbReference>
<dbReference type="GO" id="GO:0008671">
    <property type="term" value="F:2-dehydro-3-deoxygalactonokinase activity"/>
    <property type="evidence" value="ECO:0007669"/>
    <property type="project" value="InterPro"/>
</dbReference>
<gene>
    <name evidence="1" type="ORF">J27TS8_33430</name>
</gene>
<proteinExistence type="predicted"/>
<evidence type="ECO:0000313" key="1">
    <source>
        <dbReference type="EMBL" id="GIN63350.1"/>
    </source>
</evidence>
<dbReference type="RefSeq" id="WP_212934142.1">
    <property type="nucleotide sequence ID" value="NZ_BORC01000006.1"/>
</dbReference>
<dbReference type="Gene3D" id="3.30.420.300">
    <property type="entry name" value="2-keto-3-deoxy-galactonokinase, substrate binding domain"/>
    <property type="match status" value="1"/>
</dbReference>
<reference evidence="1" key="1">
    <citation type="submission" date="2021-03" db="EMBL/GenBank/DDBJ databases">
        <title>Antimicrobial resistance genes in bacteria isolated from Japanese honey, and their potential for conferring macrolide and lincosamide resistance in the American foulbrood pathogen Paenibacillus larvae.</title>
        <authorList>
            <person name="Okamoto M."/>
            <person name="Kumagai M."/>
            <person name="Kanamori H."/>
            <person name="Takamatsu D."/>
        </authorList>
    </citation>
    <scope>NUCLEOTIDE SEQUENCE</scope>
    <source>
        <strain evidence="1">J27TS8</strain>
    </source>
</reference>
<protein>
    <recommendedName>
        <fullName evidence="3">2-dehydro-3-deoxygalactonokinase</fullName>
    </recommendedName>
</protein>